<keyword evidence="2" id="KW-0472">Membrane</keyword>
<protein>
    <submittedName>
        <fullName evidence="3">Uncharacterized protein</fullName>
    </submittedName>
</protein>
<dbReference type="Gene3D" id="1.20.58.340">
    <property type="entry name" value="Magnesium transport protein CorA, transmembrane region"/>
    <property type="match status" value="1"/>
</dbReference>
<feature type="transmembrane region" description="Helical" evidence="2">
    <location>
        <begin position="404"/>
        <end position="428"/>
    </location>
</feature>
<dbReference type="InParanoid" id="A0A1V8T903"/>
<keyword evidence="2" id="KW-1133">Transmembrane helix</keyword>
<name>A0A1V8T903_9PEZI</name>
<evidence type="ECO:0000313" key="4">
    <source>
        <dbReference type="Proteomes" id="UP000192596"/>
    </source>
</evidence>
<keyword evidence="2" id="KW-0812">Transmembrane</keyword>
<accession>A0A1V8T903</accession>
<dbReference type="OrthoDB" id="2830640at2759"/>
<proteinExistence type="predicted"/>
<gene>
    <name evidence="3" type="ORF">B0A48_06679</name>
</gene>
<feature type="transmembrane region" description="Helical" evidence="2">
    <location>
        <begin position="372"/>
        <end position="392"/>
    </location>
</feature>
<evidence type="ECO:0000256" key="2">
    <source>
        <dbReference type="SAM" id="Phobius"/>
    </source>
</evidence>
<dbReference type="AlphaFoldDB" id="A0A1V8T903"/>
<feature type="region of interest" description="Disordered" evidence="1">
    <location>
        <begin position="443"/>
        <end position="462"/>
    </location>
</feature>
<evidence type="ECO:0000256" key="1">
    <source>
        <dbReference type="SAM" id="MobiDB-lite"/>
    </source>
</evidence>
<comment type="caution">
    <text evidence="3">The sequence shown here is derived from an EMBL/GenBank/DDBJ whole genome shotgun (WGS) entry which is preliminary data.</text>
</comment>
<dbReference type="EMBL" id="NAJO01000013">
    <property type="protein sequence ID" value="OQO07887.1"/>
    <property type="molecule type" value="Genomic_DNA"/>
</dbReference>
<evidence type="ECO:0000313" key="3">
    <source>
        <dbReference type="EMBL" id="OQO07887.1"/>
    </source>
</evidence>
<dbReference type="Proteomes" id="UP000192596">
    <property type="component" value="Unassembled WGS sequence"/>
</dbReference>
<reference evidence="4" key="1">
    <citation type="submission" date="2017-03" db="EMBL/GenBank/DDBJ databases">
        <title>Genomes of endolithic fungi from Antarctica.</title>
        <authorList>
            <person name="Coleine C."/>
            <person name="Masonjones S."/>
            <person name="Stajich J.E."/>
        </authorList>
    </citation>
    <scope>NUCLEOTIDE SEQUENCE [LARGE SCALE GENOMIC DNA]</scope>
    <source>
        <strain evidence="4">CCFEE 5527</strain>
    </source>
</reference>
<keyword evidence="4" id="KW-1185">Reference proteome</keyword>
<sequence>MDHLRTRALTLAEREKRFQTQPSELHQITVSEDGTASHEQVGVDLSRLPELHIPTISPPTDQQIPDSNEISSRLRCVFQRKRPAHIRGRADCLPFQGVRETEHLFDSLKLPSTYFQISDGLAGSAQAQIHYSSSAVPSSFDLITHCVSKQGDWAIALSHSAVTHETTAFWSVDSRFDADELVEDLAAFKHCAAHPLMVPCIMFAANLRMSEKRRQSIKERLHRLEHSISKLARVDALSDANDFTRTREDAGSQRLETLYEVLHSCRKDQASREGRYGFWRECSAALDEGLKYVDLLMLHDHTLPLRNAHDELLQWKNVAYHKFESLMARDKDHVNRVNTVSDLLSSLVQQRDMRLQASIARASQRDSEEMRFIAVLGSIFLPASLIATILNIPQFQFASGPVLFGAYLAITAPLIVVVMVLCFFRTRVYRLLSRRRRRLNTSTAVDGSSVNKPVQGSESRAD</sequence>
<organism evidence="3 4">
    <name type="scientific">Cryoendolithus antarcticus</name>
    <dbReference type="NCBI Taxonomy" id="1507870"/>
    <lineage>
        <taxon>Eukaryota</taxon>
        <taxon>Fungi</taxon>
        <taxon>Dikarya</taxon>
        <taxon>Ascomycota</taxon>
        <taxon>Pezizomycotina</taxon>
        <taxon>Dothideomycetes</taxon>
        <taxon>Dothideomycetidae</taxon>
        <taxon>Cladosporiales</taxon>
        <taxon>Cladosporiaceae</taxon>
        <taxon>Cryoendolithus</taxon>
    </lineage>
</organism>